<dbReference type="InterPro" id="IPR050739">
    <property type="entry name" value="MFP"/>
</dbReference>
<dbReference type="Proteomes" id="UP000320421">
    <property type="component" value="Chromosome"/>
</dbReference>
<dbReference type="Gene3D" id="1.10.287.470">
    <property type="entry name" value="Helix hairpin bin"/>
    <property type="match status" value="1"/>
</dbReference>
<organism evidence="3 4">
    <name type="scientific">Gimesia chilikensis</name>
    <dbReference type="NCBI Taxonomy" id="2605989"/>
    <lineage>
        <taxon>Bacteria</taxon>
        <taxon>Pseudomonadati</taxon>
        <taxon>Planctomycetota</taxon>
        <taxon>Planctomycetia</taxon>
        <taxon>Planctomycetales</taxon>
        <taxon>Planctomycetaceae</taxon>
        <taxon>Gimesia</taxon>
    </lineage>
</organism>
<dbReference type="Gene3D" id="2.40.50.100">
    <property type="match status" value="1"/>
</dbReference>
<dbReference type="EMBL" id="CP036266">
    <property type="protein sequence ID" value="QDT20120.1"/>
    <property type="molecule type" value="Genomic_DNA"/>
</dbReference>
<dbReference type="PANTHER" id="PTHR30386">
    <property type="entry name" value="MEMBRANE FUSION SUBUNIT OF EMRAB-TOLC MULTIDRUG EFFLUX PUMP"/>
    <property type="match status" value="1"/>
</dbReference>
<keyword evidence="4" id="KW-1185">Reference proteome</keyword>
<feature type="coiled-coil region" evidence="1">
    <location>
        <begin position="148"/>
        <end position="245"/>
    </location>
</feature>
<keyword evidence="2" id="KW-0812">Transmembrane</keyword>
<evidence type="ECO:0000256" key="2">
    <source>
        <dbReference type="SAM" id="Phobius"/>
    </source>
</evidence>
<keyword evidence="2" id="KW-0472">Membrane</keyword>
<keyword evidence="2" id="KW-1133">Transmembrane helix</keyword>
<reference evidence="3 4" key="1">
    <citation type="submission" date="2019-02" db="EMBL/GenBank/DDBJ databases">
        <title>Deep-cultivation of Planctomycetes and their phenomic and genomic characterization uncovers novel biology.</title>
        <authorList>
            <person name="Wiegand S."/>
            <person name="Jogler M."/>
            <person name="Boedeker C."/>
            <person name="Pinto D."/>
            <person name="Vollmers J."/>
            <person name="Rivas-Marin E."/>
            <person name="Kohn T."/>
            <person name="Peeters S.H."/>
            <person name="Heuer A."/>
            <person name="Rast P."/>
            <person name="Oberbeckmann S."/>
            <person name="Bunk B."/>
            <person name="Jeske O."/>
            <person name="Meyerdierks A."/>
            <person name="Storesund J.E."/>
            <person name="Kallscheuer N."/>
            <person name="Luecker S."/>
            <person name="Lage O.M."/>
            <person name="Pohl T."/>
            <person name="Merkel B.J."/>
            <person name="Hornburger P."/>
            <person name="Mueller R.-W."/>
            <person name="Bruemmer F."/>
            <person name="Labrenz M."/>
            <person name="Spormann A.M."/>
            <person name="Op den Camp H."/>
            <person name="Overmann J."/>
            <person name="Amann R."/>
            <person name="Jetten M.S.M."/>
            <person name="Mascher T."/>
            <person name="Medema M.H."/>
            <person name="Devos D.P."/>
            <person name="Kaster A.-K."/>
            <person name="Ovreas L."/>
            <person name="Rohde M."/>
            <person name="Galperin M.Y."/>
            <person name="Jogler C."/>
        </authorList>
    </citation>
    <scope>NUCLEOTIDE SEQUENCE [LARGE SCALE GENOMIC DNA]</scope>
    <source>
        <strain evidence="3 4">HG66A1</strain>
    </source>
</reference>
<feature type="transmembrane region" description="Helical" evidence="2">
    <location>
        <begin position="47"/>
        <end position="67"/>
    </location>
</feature>
<dbReference type="PANTHER" id="PTHR30386:SF18">
    <property type="entry name" value="INNER MEMBRANE PROTEIN YIAV-RELATED"/>
    <property type="match status" value="1"/>
</dbReference>
<proteinExistence type="predicted"/>
<protein>
    <submittedName>
        <fullName evidence="3">Multidrug resistance protein MdtN</fullName>
    </submittedName>
</protein>
<keyword evidence="1" id="KW-0175">Coiled coil</keyword>
<name>A0A517PL65_9PLAN</name>
<gene>
    <name evidence="3" type="ORF">HG66A1_19050</name>
</gene>
<feature type="coiled-coil region" evidence="1">
    <location>
        <begin position="271"/>
        <end position="326"/>
    </location>
</feature>
<evidence type="ECO:0000256" key="1">
    <source>
        <dbReference type="SAM" id="Coils"/>
    </source>
</evidence>
<dbReference type="RefSeq" id="WP_197997060.1">
    <property type="nucleotide sequence ID" value="NZ_CP036266.1"/>
</dbReference>
<evidence type="ECO:0000313" key="3">
    <source>
        <dbReference type="EMBL" id="QDT20120.1"/>
    </source>
</evidence>
<sequence length="494" mass="55384">MSVEPSLDVPASKAEEQRLSMLTPVAYSESSMPSLRLVRSSRLARRIAKILFLLLILTILLMMFAPWQQSVTGTGNVLAYSPDQRQQVIQATIKGKLSRWGDEIYENAKVKKGQVIAEISDLDESYSARLEMQLLNSRQAVTAAEQHLEASQRALEAAKTIVHSYQDQVQAYETVKRETIAAQDSYIEVADKKVKAEQQKLLELEAAIPQLQAEYDRMKTLYGENNISLQKVQEVQRKLKEAQSKVKGAEFYYAAAKDELAGKQSERNAKVQKAQADIDKTKAMLKKANGDVSKAESDIAKSRQELNKAQKDVLDMQVKVSRQESQVIKAPFDGYIVQITPNLGTAILKQGDPICTIVPFTTDRSVQIWLDGNDAPLVEPGRHVRLQFEGWPAIQFAGWPSVAVGTFGGEVISVDSIDDGRGKFRILVRPDPDDQPWPQDRFLRQGVRANAWVLLNKVPLWYEVWRKLNGFPPSISLDESGQKDSKNKPPKLPK</sequence>
<evidence type="ECO:0000313" key="4">
    <source>
        <dbReference type="Proteomes" id="UP000320421"/>
    </source>
</evidence>
<accession>A0A517PL65</accession>
<dbReference type="AlphaFoldDB" id="A0A517PL65"/>